<dbReference type="RefSeq" id="WP_369740957.1">
    <property type="nucleotide sequence ID" value="NZ_JBGEDP010000001.1"/>
</dbReference>
<dbReference type="Pfam" id="PF12804">
    <property type="entry name" value="NTP_transf_3"/>
    <property type="match status" value="1"/>
</dbReference>
<accession>A0ABV4C723</accession>
<comment type="caution">
    <text evidence="2">The sequence shown here is derived from an EMBL/GenBank/DDBJ whole genome shotgun (WGS) entry which is preliminary data.</text>
</comment>
<dbReference type="EMBL" id="JBGEDP010000001">
    <property type="protein sequence ID" value="MEY8018334.1"/>
    <property type="molecule type" value="Genomic_DNA"/>
</dbReference>
<reference evidence="2 3" key="1">
    <citation type="submission" date="2024-08" db="EMBL/GenBank/DDBJ databases">
        <title>Mycobacterium servetensis sp. nov., a novel rapid-growing mycobacterial species recovered from a human patient in Zaragoza, Spain.</title>
        <authorList>
            <person name="Tristancho-Baro A.I."/>
            <person name="Buenestado-Serrano S."/>
            <person name="Garcia De Viedma D."/>
            <person name="Milagro-Beamonte A."/>
            <person name="Burillo N."/>
            <person name="Sanz S."/>
            <person name="Lopez-Calleja A.I."/>
            <person name="Penas-Utrilla D."/>
            <person name="Guardingo M."/>
            <person name="Garcia M.J."/>
            <person name="Vinuelas-Bayon J."/>
        </authorList>
    </citation>
    <scope>NUCLEOTIDE SEQUENCE [LARGE SCALE GENOMIC DNA]</scope>
    <source>
        <strain evidence="3">HUMS_12744610</strain>
    </source>
</reference>
<evidence type="ECO:0000313" key="3">
    <source>
        <dbReference type="Proteomes" id="UP001564760"/>
    </source>
</evidence>
<dbReference type="InterPro" id="IPR029044">
    <property type="entry name" value="Nucleotide-diphossugar_trans"/>
</dbReference>
<keyword evidence="2" id="KW-0808">Transferase</keyword>
<keyword evidence="3" id="KW-1185">Reference proteome</keyword>
<evidence type="ECO:0000259" key="1">
    <source>
        <dbReference type="Pfam" id="PF12804"/>
    </source>
</evidence>
<dbReference type="InterPro" id="IPR025877">
    <property type="entry name" value="MobA-like_NTP_Trfase"/>
</dbReference>
<proteinExistence type="predicted"/>
<dbReference type="Gene3D" id="3.90.550.10">
    <property type="entry name" value="Spore Coat Polysaccharide Biosynthesis Protein SpsA, Chain A"/>
    <property type="match status" value="1"/>
</dbReference>
<dbReference type="PANTHER" id="PTHR43777">
    <property type="entry name" value="MOLYBDENUM COFACTOR CYTIDYLYLTRANSFERASE"/>
    <property type="match status" value="1"/>
</dbReference>
<dbReference type="CDD" id="cd04182">
    <property type="entry name" value="GT_2_like_f"/>
    <property type="match status" value="1"/>
</dbReference>
<protein>
    <submittedName>
        <fullName evidence="2">NTP transferase domain-containing protein</fullName>
    </submittedName>
</protein>
<evidence type="ECO:0000313" key="2">
    <source>
        <dbReference type="EMBL" id="MEY8018334.1"/>
    </source>
</evidence>
<sequence>MGLPQSTPRHVGIVLAAGAGRRYGKPKVLVEGWLPTAIGALRDGGCAGVVLVLGAAEVPAPPGVTAVTASRWREGLSASVCTGLAEADRLGADYAVLHVVDTPDVGPDVVARVLGRAEASASGLARAVFGGRPGHPVVIARRHWPEVLTRISGDQGAGVYLRERTDVANVECGDLAGGQDVDEPQDEPR</sequence>
<name>A0ABV4C723_9MYCO</name>
<organism evidence="2 3">
    <name type="scientific">Mycobacterium servetii</name>
    <dbReference type="NCBI Taxonomy" id="3237418"/>
    <lineage>
        <taxon>Bacteria</taxon>
        <taxon>Bacillati</taxon>
        <taxon>Actinomycetota</taxon>
        <taxon>Actinomycetes</taxon>
        <taxon>Mycobacteriales</taxon>
        <taxon>Mycobacteriaceae</taxon>
        <taxon>Mycobacterium</taxon>
    </lineage>
</organism>
<dbReference type="Proteomes" id="UP001564760">
    <property type="component" value="Unassembled WGS sequence"/>
</dbReference>
<feature type="domain" description="MobA-like NTP transferase" evidence="1">
    <location>
        <begin position="12"/>
        <end position="164"/>
    </location>
</feature>
<dbReference type="GO" id="GO:0016740">
    <property type="term" value="F:transferase activity"/>
    <property type="evidence" value="ECO:0007669"/>
    <property type="project" value="UniProtKB-KW"/>
</dbReference>
<gene>
    <name evidence="2" type="ORF">AB8998_26895</name>
</gene>
<dbReference type="PANTHER" id="PTHR43777:SF1">
    <property type="entry name" value="MOLYBDENUM COFACTOR CYTIDYLYLTRANSFERASE"/>
    <property type="match status" value="1"/>
</dbReference>
<dbReference type="SUPFAM" id="SSF53448">
    <property type="entry name" value="Nucleotide-diphospho-sugar transferases"/>
    <property type="match status" value="1"/>
</dbReference>